<evidence type="ECO:0000256" key="2">
    <source>
        <dbReference type="ARBA" id="ARBA00022741"/>
    </source>
</evidence>
<dbReference type="GO" id="GO:0005524">
    <property type="term" value="F:ATP binding"/>
    <property type="evidence" value="ECO:0007669"/>
    <property type="project" value="UniProtKB-UniRule"/>
</dbReference>
<dbReference type="PROSITE" id="PS00107">
    <property type="entry name" value="PROTEIN_KINASE_ATP"/>
    <property type="match status" value="1"/>
</dbReference>
<dbReference type="Pfam" id="PF00069">
    <property type="entry name" value="Pkinase"/>
    <property type="match status" value="1"/>
</dbReference>
<feature type="domain" description="Protein kinase" evidence="12">
    <location>
        <begin position="85"/>
        <end position="471"/>
    </location>
</feature>
<comment type="catalytic activity">
    <reaction evidence="8">
        <text>L-threonyl-[protein] + ATP = O-phospho-L-threonyl-[protein] + ADP + H(+)</text>
        <dbReference type="Rhea" id="RHEA:46608"/>
        <dbReference type="Rhea" id="RHEA-COMP:11060"/>
        <dbReference type="Rhea" id="RHEA-COMP:11605"/>
        <dbReference type="ChEBI" id="CHEBI:15378"/>
        <dbReference type="ChEBI" id="CHEBI:30013"/>
        <dbReference type="ChEBI" id="CHEBI:30616"/>
        <dbReference type="ChEBI" id="CHEBI:61977"/>
        <dbReference type="ChEBI" id="CHEBI:456216"/>
        <dbReference type="EC" id="2.7.12.2"/>
    </reaction>
</comment>
<evidence type="ECO:0000313" key="14">
    <source>
        <dbReference type="EMBL" id="KAF4381601.1"/>
    </source>
</evidence>
<dbReference type="InterPro" id="IPR000719">
    <property type="entry name" value="Prot_kinase_dom"/>
</dbReference>
<comment type="catalytic activity">
    <reaction evidence="7">
        <text>L-seryl-[protein] + ATP = O-phospho-L-seryl-[protein] + ADP + H(+)</text>
        <dbReference type="Rhea" id="RHEA:17989"/>
        <dbReference type="Rhea" id="RHEA-COMP:9863"/>
        <dbReference type="Rhea" id="RHEA-COMP:11604"/>
        <dbReference type="ChEBI" id="CHEBI:15378"/>
        <dbReference type="ChEBI" id="CHEBI:29999"/>
        <dbReference type="ChEBI" id="CHEBI:30616"/>
        <dbReference type="ChEBI" id="CHEBI:83421"/>
        <dbReference type="ChEBI" id="CHEBI:456216"/>
        <dbReference type="EC" id="2.7.12.2"/>
    </reaction>
</comment>
<keyword evidence="2 10" id="KW-0547">Nucleotide-binding</keyword>
<dbReference type="InterPro" id="IPR011009">
    <property type="entry name" value="Kinase-like_dom_sf"/>
</dbReference>
<dbReference type="InterPro" id="IPR008271">
    <property type="entry name" value="Ser/Thr_kinase_AS"/>
</dbReference>
<dbReference type="InterPro" id="IPR018222">
    <property type="entry name" value="Nuclear_transport_factor_2_euk"/>
</dbReference>
<dbReference type="InterPro" id="IPR032710">
    <property type="entry name" value="NTF2-like_dom_sf"/>
</dbReference>
<dbReference type="PANTHER" id="PTHR48013">
    <property type="entry name" value="DUAL SPECIFICITY MITOGEN-ACTIVATED PROTEIN KINASE KINASE 5-RELATED"/>
    <property type="match status" value="1"/>
</dbReference>
<keyword evidence="4 10" id="KW-0067">ATP-binding</keyword>
<evidence type="ECO:0000256" key="3">
    <source>
        <dbReference type="ARBA" id="ARBA00022777"/>
    </source>
</evidence>
<accession>A0A7J6GF56</accession>
<feature type="domain" description="NTF2" evidence="13">
    <location>
        <begin position="319"/>
        <end position="469"/>
    </location>
</feature>
<dbReference type="PANTHER" id="PTHR48013:SF9">
    <property type="entry name" value="DUAL SPECIFICITY MITOGEN-ACTIVATED PROTEIN KINASE KINASE 5"/>
    <property type="match status" value="1"/>
</dbReference>
<dbReference type="SUPFAM" id="SSF56112">
    <property type="entry name" value="Protein kinase-like (PK-like)"/>
    <property type="match status" value="1"/>
</dbReference>
<dbReference type="FunFam" id="3.10.450.50:FF:000012">
    <property type="entry name" value="Mitogen-activated protein kinase kinase 3"/>
    <property type="match status" value="1"/>
</dbReference>
<evidence type="ECO:0000256" key="8">
    <source>
        <dbReference type="ARBA" id="ARBA00049299"/>
    </source>
</evidence>
<evidence type="ECO:0000256" key="10">
    <source>
        <dbReference type="PROSITE-ProRule" id="PRU10141"/>
    </source>
</evidence>
<dbReference type="PROSITE" id="PS50177">
    <property type="entry name" value="NTF2_DOMAIN"/>
    <property type="match status" value="1"/>
</dbReference>
<keyword evidence="1" id="KW-0808">Transferase</keyword>
<dbReference type="Proteomes" id="UP000525078">
    <property type="component" value="Unassembled WGS sequence"/>
</dbReference>
<dbReference type="GO" id="GO:0004674">
    <property type="term" value="F:protein serine/threonine kinase activity"/>
    <property type="evidence" value="ECO:0007669"/>
    <property type="project" value="UniProtKB-KW"/>
</dbReference>
<evidence type="ECO:0000256" key="7">
    <source>
        <dbReference type="ARBA" id="ARBA00049014"/>
    </source>
</evidence>
<comment type="similarity">
    <text evidence="5">Belongs to the protein kinase superfamily. STE Ser/Thr protein kinase family. MAP kinase kinase subfamily.</text>
</comment>
<dbReference type="SUPFAM" id="SSF54427">
    <property type="entry name" value="NTF2-like"/>
    <property type="match status" value="1"/>
</dbReference>
<evidence type="ECO:0000313" key="15">
    <source>
        <dbReference type="Proteomes" id="UP000525078"/>
    </source>
</evidence>
<evidence type="ECO:0000259" key="13">
    <source>
        <dbReference type="PROSITE" id="PS50177"/>
    </source>
</evidence>
<dbReference type="Gene3D" id="1.10.510.10">
    <property type="entry name" value="Transferase(Phosphotransferase) domain 1"/>
    <property type="match status" value="2"/>
</dbReference>
<organism evidence="14 15">
    <name type="scientific">Cannabis sativa</name>
    <name type="common">Hemp</name>
    <name type="synonym">Marijuana</name>
    <dbReference type="NCBI Taxonomy" id="3483"/>
    <lineage>
        <taxon>Eukaryota</taxon>
        <taxon>Viridiplantae</taxon>
        <taxon>Streptophyta</taxon>
        <taxon>Embryophyta</taxon>
        <taxon>Tracheophyta</taxon>
        <taxon>Spermatophyta</taxon>
        <taxon>Magnoliopsida</taxon>
        <taxon>eudicotyledons</taxon>
        <taxon>Gunneridae</taxon>
        <taxon>Pentapetalae</taxon>
        <taxon>rosids</taxon>
        <taxon>fabids</taxon>
        <taxon>Rosales</taxon>
        <taxon>Cannabaceae</taxon>
        <taxon>Cannabis</taxon>
    </lineage>
</organism>
<evidence type="ECO:0000256" key="11">
    <source>
        <dbReference type="RuleBase" id="RU000304"/>
    </source>
</evidence>
<dbReference type="PROSITE" id="PS50011">
    <property type="entry name" value="PROTEIN_KINASE_DOM"/>
    <property type="match status" value="1"/>
</dbReference>
<protein>
    <recommendedName>
        <fullName evidence="6">mitogen-activated protein kinase kinase</fullName>
        <ecNumber evidence="6">2.7.12.2</ecNumber>
    </recommendedName>
</protein>
<name>A0A7J6GF56_CANSA</name>
<feature type="binding site" evidence="10">
    <location>
        <position position="114"/>
    </location>
    <ligand>
        <name>ATP</name>
        <dbReference type="ChEBI" id="CHEBI:30616"/>
    </ligand>
</feature>
<gene>
    <name evidence="14" type="ORF">F8388_021229</name>
</gene>
<keyword evidence="3" id="KW-0418">Kinase</keyword>
<evidence type="ECO:0000259" key="12">
    <source>
        <dbReference type="PROSITE" id="PS50011"/>
    </source>
</evidence>
<dbReference type="GO" id="GO:0004708">
    <property type="term" value="F:MAP kinase kinase activity"/>
    <property type="evidence" value="ECO:0007669"/>
    <property type="project" value="UniProtKB-EC"/>
</dbReference>
<dbReference type="EMBL" id="JAATIP010000060">
    <property type="protein sequence ID" value="KAF4381601.1"/>
    <property type="molecule type" value="Genomic_DNA"/>
</dbReference>
<reference evidence="14 15" key="1">
    <citation type="journal article" date="2020" name="bioRxiv">
        <title>Sequence and annotation of 42 cannabis genomes reveals extensive copy number variation in cannabinoid synthesis and pathogen resistance genes.</title>
        <authorList>
            <person name="Mckernan K.J."/>
            <person name="Helbert Y."/>
            <person name="Kane L.T."/>
            <person name="Ebling H."/>
            <person name="Zhang L."/>
            <person name="Liu B."/>
            <person name="Eaton Z."/>
            <person name="Mclaughlin S."/>
            <person name="Kingan S."/>
            <person name="Baybayan P."/>
            <person name="Concepcion G."/>
            <person name="Jordan M."/>
            <person name="Riva A."/>
            <person name="Barbazuk W."/>
            <person name="Harkins T."/>
        </authorList>
    </citation>
    <scope>NUCLEOTIDE SEQUENCE [LARGE SCALE GENOMIC DNA]</scope>
    <source>
        <strain evidence="15">cv. Jamaican Lion 4</strain>
        <tissue evidence="14">Leaf</tissue>
    </source>
</reference>
<dbReference type="InterPro" id="IPR017441">
    <property type="entry name" value="Protein_kinase_ATP_BS"/>
</dbReference>
<dbReference type="Gene3D" id="3.30.200.20">
    <property type="entry name" value="Phosphorylase Kinase, domain 1"/>
    <property type="match status" value="1"/>
</dbReference>
<dbReference type="FunFam" id="3.30.200.20:FF:000527">
    <property type="entry name" value="mitogen-activated protein kinase kinase 3"/>
    <property type="match status" value="1"/>
</dbReference>
<sequence length="471" mass="52400">MAGLEELRKKLTPLFDSEKGFSSSSTFDPSDSYTLSDGGTVNLLSQSYGVYNINELGLQKCTASAAMVDATFESEKTYRCASHEMRVFGAIGNGASSVVQRAIHIPTHRILALKKINIFEKEKRQQLLTEIRTLCEAPCYEGLVEFHGAFYTPDSGQISIALEYMDGGSLADILKLRKKIPEPVLSSMFQKLLHGLSYLHGVRHLVHRDIKPANLLVNLKGEPKITDFGISAGLENSVAMCATFVGTILEDPSPSPSKHNFSPEFCSFIEACLQKDADARPTAEQLLSHPFIIKYKDTQVDLAEFVKSMFDPTQKMKDLADMLTIHYYQLFDGPDDLWQHSKTLFNDDSIFSFSGKQSVGGNEIFATLSSIRSTLAGDWPSERLVHVVEKLQCRAHGQDGVAIRVSGTFIIGNQFLICGDGLQPEGLPNFKDLSIDLSSRRMGTFREQFIMEPSSVIGRYFISKQELYIMQ</sequence>
<dbReference type="SMART" id="SM00220">
    <property type="entry name" value="S_TKc"/>
    <property type="match status" value="1"/>
</dbReference>
<comment type="catalytic activity">
    <reaction evidence="9">
        <text>L-tyrosyl-[protein] + ATP = O-phospho-L-tyrosyl-[protein] + ADP + H(+)</text>
        <dbReference type="Rhea" id="RHEA:10596"/>
        <dbReference type="Rhea" id="RHEA-COMP:10136"/>
        <dbReference type="Rhea" id="RHEA-COMP:20101"/>
        <dbReference type="ChEBI" id="CHEBI:15378"/>
        <dbReference type="ChEBI" id="CHEBI:30616"/>
        <dbReference type="ChEBI" id="CHEBI:46858"/>
        <dbReference type="ChEBI" id="CHEBI:61978"/>
        <dbReference type="ChEBI" id="CHEBI:456216"/>
        <dbReference type="EC" id="2.7.12.2"/>
    </reaction>
</comment>
<evidence type="ECO:0000256" key="9">
    <source>
        <dbReference type="ARBA" id="ARBA00051693"/>
    </source>
</evidence>
<evidence type="ECO:0000256" key="5">
    <source>
        <dbReference type="ARBA" id="ARBA00038035"/>
    </source>
</evidence>
<dbReference type="PROSITE" id="PS00108">
    <property type="entry name" value="PROTEIN_KINASE_ST"/>
    <property type="match status" value="1"/>
</dbReference>
<dbReference type="Gene3D" id="3.10.450.50">
    <property type="match status" value="1"/>
</dbReference>
<evidence type="ECO:0000256" key="1">
    <source>
        <dbReference type="ARBA" id="ARBA00022679"/>
    </source>
</evidence>
<proteinExistence type="inferred from homology"/>
<evidence type="ECO:0000256" key="4">
    <source>
        <dbReference type="ARBA" id="ARBA00022840"/>
    </source>
</evidence>
<dbReference type="GO" id="GO:0051707">
    <property type="term" value="P:response to other organism"/>
    <property type="evidence" value="ECO:0007669"/>
    <property type="project" value="UniProtKB-ARBA"/>
</dbReference>
<comment type="caution">
    <text evidence="14">The sequence shown here is derived from an EMBL/GenBank/DDBJ whole genome shotgun (WGS) entry which is preliminary data.</text>
</comment>
<dbReference type="AlphaFoldDB" id="A0A7J6GF56"/>
<evidence type="ECO:0000256" key="6">
    <source>
        <dbReference type="ARBA" id="ARBA00038999"/>
    </source>
</evidence>
<dbReference type="EC" id="2.7.12.2" evidence="6"/>
<keyword evidence="11" id="KW-0723">Serine/threonine-protein kinase</keyword>